<keyword evidence="1" id="KW-0472">Membrane</keyword>
<dbReference type="InterPro" id="IPR006860">
    <property type="entry name" value="FecR"/>
</dbReference>
<organism evidence="4 5">
    <name type="scientific">Sphingobacterium kyonggiense</name>
    <dbReference type="NCBI Taxonomy" id="714075"/>
    <lineage>
        <taxon>Bacteria</taxon>
        <taxon>Pseudomonadati</taxon>
        <taxon>Bacteroidota</taxon>
        <taxon>Sphingobacteriia</taxon>
        <taxon>Sphingobacteriales</taxon>
        <taxon>Sphingobacteriaceae</taxon>
        <taxon>Sphingobacterium</taxon>
    </lineage>
</organism>
<dbReference type="Pfam" id="PF04773">
    <property type="entry name" value="FecR"/>
    <property type="match status" value="1"/>
</dbReference>
<feature type="transmembrane region" description="Helical" evidence="1">
    <location>
        <begin position="89"/>
        <end position="109"/>
    </location>
</feature>
<evidence type="ECO:0000256" key="1">
    <source>
        <dbReference type="SAM" id="Phobius"/>
    </source>
</evidence>
<feature type="domain" description="Protein FecR C-terminal" evidence="3">
    <location>
        <begin position="313"/>
        <end position="378"/>
    </location>
</feature>
<dbReference type="PANTHER" id="PTHR30273">
    <property type="entry name" value="PERIPLASMIC SIGNAL SENSOR AND SIGMA FACTOR ACTIVATOR FECR-RELATED"/>
    <property type="match status" value="1"/>
</dbReference>
<dbReference type="InterPro" id="IPR032508">
    <property type="entry name" value="FecR_C"/>
</dbReference>
<protein>
    <submittedName>
        <fullName evidence="4">FecR family protein</fullName>
    </submittedName>
</protein>
<dbReference type="PANTHER" id="PTHR30273:SF2">
    <property type="entry name" value="PROTEIN FECR"/>
    <property type="match status" value="1"/>
</dbReference>
<reference evidence="5" key="1">
    <citation type="journal article" date="2019" name="Int. J. Syst. Evol. Microbiol.">
        <title>The Global Catalogue of Microorganisms (GCM) 10K type strain sequencing project: providing services to taxonomists for standard genome sequencing and annotation.</title>
        <authorList>
            <consortium name="The Broad Institute Genomics Platform"/>
            <consortium name="The Broad Institute Genome Sequencing Center for Infectious Disease"/>
            <person name="Wu L."/>
            <person name="Ma J."/>
        </authorList>
    </citation>
    <scope>NUCLEOTIDE SEQUENCE [LARGE SCALE GENOMIC DNA]</scope>
    <source>
        <strain evidence="5">JCM 16704</strain>
    </source>
</reference>
<evidence type="ECO:0000259" key="2">
    <source>
        <dbReference type="Pfam" id="PF04773"/>
    </source>
</evidence>
<dbReference type="InterPro" id="IPR012373">
    <property type="entry name" value="Ferrdict_sens_TM"/>
</dbReference>
<evidence type="ECO:0000313" key="5">
    <source>
        <dbReference type="Proteomes" id="UP001500101"/>
    </source>
</evidence>
<keyword evidence="1" id="KW-0812">Transmembrane</keyword>
<evidence type="ECO:0000313" key="4">
    <source>
        <dbReference type="EMBL" id="GAA4133431.1"/>
    </source>
</evidence>
<keyword evidence="1" id="KW-1133">Transmembrane helix</keyword>
<name>A0ABP7YAX5_9SPHI</name>
<evidence type="ECO:0000259" key="3">
    <source>
        <dbReference type="Pfam" id="PF16344"/>
    </source>
</evidence>
<gene>
    <name evidence="4" type="ORF">GCM10022216_05490</name>
</gene>
<dbReference type="RefSeq" id="WP_344673151.1">
    <property type="nucleotide sequence ID" value="NZ_BAAAZI010000004.1"/>
</dbReference>
<comment type="caution">
    <text evidence="4">The sequence shown here is derived from an EMBL/GenBank/DDBJ whole genome shotgun (WGS) entry which is preliminary data.</text>
</comment>
<dbReference type="Pfam" id="PF16344">
    <property type="entry name" value="FecR_C"/>
    <property type="match status" value="1"/>
</dbReference>
<feature type="domain" description="FecR protein" evidence="2">
    <location>
        <begin position="180"/>
        <end position="272"/>
    </location>
</feature>
<dbReference type="Gene3D" id="3.55.50.30">
    <property type="match status" value="1"/>
</dbReference>
<dbReference type="EMBL" id="BAAAZI010000004">
    <property type="protein sequence ID" value="GAA4133431.1"/>
    <property type="molecule type" value="Genomic_DNA"/>
</dbReference>
<dbReference type="Gene3D" id="2.60.120.1440">
    <property type="match status" value="1"/>
</dbReference>
<dbReference type="Proteomes" id="UP001500101">
    <property type="component" value="Unassembled WGS sequence"/>
</dbReference>
<sequence length="385" mass="43953">MNVNNYHFHTTVTEFLSDEFFISSMLDPTAESDLFWQHLLAEGKISEATFLDARQKLLGEPKPMDPLRKVELFMRIRDAQVARPKIRHLYRYAAAIVLATVGASLWFYFQRTAISDNSEALLAATEDSTGIRLVTNGDQTLQISGKEAVLDFSNAENVKLNTQTIELSKKEEAIQHEVHVPLGKRMSLVLHDGTKLWVNAGSSIQFPSHFSDNKREVRVNGEVYADVTKDPKKPFVFHTKEFDVQVLGTSLNIHAYEQDAKHQVTLVEGSVRMKSKTGEYMLSPDQAYFKSGQVEQVKKVDVTFFTSWKDGFYRFKDQPLQDVIHNLERYYGASIAYEPKISTLKCSGYLDLQEDLQAVLRGVAFSMDIQLKKENNTYKLYQKPM</sequence>
<proteinExistence type="predicted"/>
<keyword evidence="5" id="KW-1185">Reference proteome</keyword>
<accession>A0ABP7YAX5</accession>